<dbReference type="GO" id="GO:0000155">
    <property type="term" value="F:phosphorelay sensor kinase activity"/>
    <property type="evidence" value="ECO:0007669"/>
    <property type="project" value="InterPro"/>
</dbReference>
<evidence type="ECO:0000259" key="7">
    <source>
        <dbReference type="PROSITE" id="PS50110"/>
    </source>
</evidence>
<feature type="transmembrane region" description="Helical" evidence="5">
    <location>
        <begin position="45"/>
        <end position="73"/>
    </location>
</feature>
<dbReference type="Pfam" id="PF00512">
    <property type="entry name" value="HisKA"/>
    <property type="match status" value="1"/>
</dbReference>
<dbReference type="Proteomes" id="UP000231553">
    <property type="component" value="Unassembled WGS sequence"/>
</dbReference>
<dbReference type="InterPro" id="IPR001789">
    <property type="entry name" value="Sig_transdc_resp-reg_receiver"/>
</dbReference>
<evidence type="ECO:0000256" key="3">
    <source>
        <dbReference type="ARBA" id="ARBA00022553"/>
    </source>
</evidence>
<dbReference type="InterPro" id="IPR005467">
    <property type="entry name" value="His_kinase_dom"/>
</dbReference>
<keyword evidence="8" id="KW-0808">Transferase</keyword>
<evidence type="ECO:0000256" key="1">
    <source>
        <dbReference type="ARBA" id="ARBA00000085"/>
    </source>
</evidence>
<dbReference type="CDD" id="cd00082">
    <property type="entry name" value="HisKA"/>
    <property type="match status" value="1"/>
</dbReference>
<keyword evidence="5" id="KW-0472">Membrane</keyword>
<dbReference type="Gene3D" id="1.10.287.130">
    <property type="match status" value="1"/>
</dbReference>
<dbReference type="Gene3D" id="3.30.565.10">
    <property type="entry name" value="Histidine kinase-like ATPase, C-terminal domain"/>
    <property type="match status" value="1"/>
</dbReference>
<accession>A0A2M8IVE5</accession>
<evidence type="ECO:0000256" key="5">
    <source>
        <dbReference type="SAM" id="Phobius"/>
    </source>
</evidence>
<dbReference type="Pfam" id="PF02518">
    <property type="entry name" value="HATPase_c"/>
    <property type="match status" value="1"/>
</dbReference>
<dbReference type="PROSITE" id="PS50109">
    <property type="entry name" value="HIS_KIN"/>
    <property type="match status" value="1"/>
</dbReference>
<feature type="modified residue" description="4-aspartylphosphate" evidence="4">
    <location>
        <position position="702"/>
    </location>
</feature>
<evidence type="ECO:0000313" key="9">
    <source>
        <dbReference type="Proteomes" id="UP000231553"/>
    </source>
</evidence>
<name>A0A2M8IVE5_9RHOB</name>
<dbReference type="Pfam" id="PF00072">
    <property type="entry name" value="Response_reg"/>
    <property type="match status" value="1"/>
</dbReference>
<dbReference type="OrthoDB" id="9796100at2"/>
<dbReference type="SMART" id="SM00448">
    <property type="entry name" value="REC"/>
    <property type="match status" value="1"/>
</dbReference>
<dbReference type="PANTHER" id="PTHR43065">
    <property type="entry name" value="SENSOR HISTIDINE KINASE"/>
    <property type="match status" value="1"/>
</dbReference>
<dbReference type="InterPro" id="IPR035965">
    <property type="entry name" value="PAS-like_dom_sf"/>
</dbReference>
<dbReference type="SMART" id="SM00387">
    <property type="entry name" value="HATPase_c"/>
    <property type="match status" value="1"/>
</dbReference>
<dbReference type="FunFam" id="1.10.287.130:FF:000037">
    <property type="entry name" value="Hybrid sensor histidine kinase/response regulator"/>
    <property type="match status" value="1"/>
</dbReference>
<evidence type="ECO:0000256" key="2">
    <source>
        <dbReference type="ARBA" id="ARBA00012438"/>
    </source>
</evidence>
<dbReference type="SUPFAM" id="SSF55874">
    <property type="entry name" value="ATPase domain of HSP90 chaperone/DNA topoisomerase II/histidine kinase"/>
    <property type="match status" value="1"/>
</dbReference>
<feature type="domain" description="Response regulatory" evidence="7">
    <location>
        <begin position="651"/>
        <end position="767"/>
    </location>
</feature>
<dbReference type="InterPro" id="IPR000014">
    <property type="entry name" value="PAS"/>
</dbReference>
<evidence type="ECO:0000313" key="8">
    <source>
        <dbReference type="EMBL" id="PJE34506.1"/>
    </source>
</evidence>
<evidence type="ECO:0000256" key="4">
    <source>
        <dbReference type="PROSITE-ProRule" id="PRU00169"/>
    </source>
</evidence>
<protein>
    <recommendedName>
        <fullName evidence="2">histidine kinase</fullName>
        <ecNumber evidence="2">2.7.13.3</ecNumber>
    </recommendedName>
</protein>
<dbReference type="RefSeq" id="WP_100164514.1">
    <property type="nucleotide sequence ID" value="NZ_PGTB01000172.1"/>
</dbReference>
<dbReference type="PRINTS" id="PR00344">
    <property type="entry name" value="BCTRLSENSOR"/>
</dbReference>
<dbReference type="AlphaFoldDB" id="A0A2M8IVE5"/>
<keyword evidence="3 4" id="KW-0597">Phosphoprotein</keyword>
<keyword evidence="9" id="KW-1185">Reference proteome</keyword>
<dbReference type="Pfam" id="PF13188">
    <property type="entry name" value="PAS_8"/>
    <property type="match status" value="2"/>
</dbReference>
<dbReference type="EC" id="2.7.13.3" evidence="2"/>
<dbReference type="PROSITE" id="PS50110">
    <property type="entry name" value="RESPONSE_REGULATORY"/>
    <property type="match status" value="1"/>
</dbReference>
<dbReference type="InterPro" id="IPR011006">
    <property type="entry name" value="CheY-like_superfamily"/>
</dbReference>
<comment type="caution">
    <text evidence="8">The sequence shown here is derived from an EMBL/GenBank/DDBJ whole genome shotgun (WGS) entry which is preliminary data.</text>
</comment>
<dbReference type="Gene3D" id="3.40.50.2300">
    <property type="match status" value="1"/>
</dbReference>
<dbReference type="InterPro" id="IPR036097">
    <property type="entry name" value="HisK_dim/P_sf"/>
</dbReference>
<proteinExistence type="predicted"/>
<dbReference type="InterPro" id="IPR003594">
    <property type="entry name" value="HATPase_dom"/>
</dbReference>
<dbReference type="SUPFAM" id="SSF55785">
    <property type="entry name" value="PYP-like sensor domain (PAS domain)"/>
    <property type="match status" value="1"/>
</dbReference>
<gene>
    <name evidence="8" type="ORF">CVM52_21915</name>
</gene>
<dbReference type="InterPro" id="IPR004358">
    <property type="entry name" value="Sig_transdc_His_kin-like_C"/>
</dbReference>
<feature type="domain" description="Histidine kinase" evidence="6">
    <location>
        <begin position="404"/>
        <end position="627"/>
    </location>
</feature>
<dbReference type="SUPFAM" id="SSF52172">
    <property type="entry name" value="CheY-like"/>
    <property type="match status" value="1"/>
</dbReference>
<comment type="catalytic activity">
    <reaction evidence="1">
        <text>ATP + protein L-histidine = ADP + protein N-phospho-L-histidine.</text>
        <dbReference type="EC" id="2.7.13.3"/>
    </reaction>
</comment>
<dbReference type="SUPFAM" id="SSF47384">
    <property type="entry name" value="Homodimeric domain of signal transducing histidine kinase"/>
    <property type="match status" value="1"/>
</dbReference>
<evidence type="ECO:0000259" key="6">
    <source>
        <dbReference type="PROSITE" id="PS50109"/>
    </source>
</evidence>
<dbReference type="EMBL" id="PGTB01000172">
    <property type="protein sequence ID" value="PJE34506.1"/>
    <property type="molecule type" value="Genomic_DNA"/>
</dbReference>
<reference evidence="8 9" key="1">
    <citation type="journal article" date="2018" name="Int. J. Syst. Evol. Microbiol.">
        <title>Pseudooceanicola lipolyticus sp. nov., a marine alphaproteobacterium, reclassification of Oceanicola flagellatus as Pseudooceanicola flagellatus comb. nov. and emended description of the genus Pseudooceanicola.</title>
        <authorList>
            <person name="Huang M.-M."/>
            <person name="Guo L.-L."/>
            <person name="Wu Y.-H."/>
            <person name="Lai Q.-L."/>
            <person name="Shao Z.-Z."/>
            <person name="Wang C.-S."/>
            <person name="Wu M."/>
            <person name="Xu X.-W."/>
        </authorList>
    </citation>
    <scope>NUCLEOTIDE SEQUENCE [LARGE SCALE GENOMIC DNA]</scope>
    <source>
        <strain evidence="8 9">157</strain>
    </source>
</reference>
<dbReference type="Gene3D" id="3.30.450.20">
    <property type="entry name" value="PAS domain"/>
    <property type="match status" value="1"/>
</dbReference>
<keyword evidence="5" id="KW-0812">Transmembrane</keyword>
<sequence>MLSRLAINVPDPRGPPRGPARGLAIALAAAALVMCGWLLDLAGHWGRALLAVGLTLALTVIVMGVLAGLAALLRTRRLRRLEQMIGGDCAPCLATDAEGRILARNGAAEQRLRAAPGADLARTLSGVFASPSAVLYRLQCRAVQDGAAREDLVTRRGHLRVSVHGLGDGRFLWRVEDLPERLQAGGTLETLPVPVLTVGRAGAVLFMNEAARRLTGERRKTIESVFATLPVRLGALNTVTGADGPVDVVVTEQTRTAGRRELYLLPLTETGGRGHESVFELLPVPLLKLDAAGRILLANRQATQLLALPGGGEARLGEVMRGLGRPIADWLTDTTGGQAGQSSEFLRLVRDDKEVFVQVTLTRITENGEYFLIAVLNDATELKSLEAQFVQSQKMQAIGQLAGGVAHDFNNLLTAISGHCDLLLLRHDQGDQDYADLVQINQNANRAAALVGQLLAFSRKQTLRPEVLDLRDILSDLTHLLNRLVGEKVTLTLTHDPVLRPIRADKRQLEQVLMNLVVNARDAMPDGGEIRIETEAVTLAEPLARDRASVPAGDYLLLRVADEGVGISTDKLPKVFEPFYTTKHTSEGTGLGLSTAYGIIKQSGGFIFVDSTPGEGTTFTLYFPIYANEHEDRPAAVMTPPPALPRHGEGVVLLVEDEAPVRAFASRALRLRGYTVLEAESAEDALETLEDPALAVDVFVTDVIMPGMDGPTWVRQALKSRPDVRVVFVSGYAEGAFGDRPPQVPNSVFLPKPFSLSQLTETVHRQLH</sequence>
<dbReference type="SMART" id="SM00388">
    <property type="entry name" value="HisKA"/>
    <property type="match status" value="1"/>
</dbReference>
<keyword evidence="8" id="KW-0418">Kinase</keyword>
<keyword evidence="5" id="KW-1133">Transmembrane helix</keyword>
<dbReference type="InterPro" id="IPR003661">
    <property type="entry name" value="HisK_dim/P_dom"/>
</dbReference>
<organism evidence="8 9">
    <name type="scientific">Pseudooceanicola lipolyticus</name>
    <dbReference type="NCBI Taxonomy" id="2029104"/>
    <lineage>
        <taxon>Bacteria</taxon>
        <taxon>Pseudomonadati</taxon>
        <taxon>Pseudomonadota</taxon>
        <taxon>Alphaproteobacteria</taxon>
        <taxon>Rhodobacterales</taxon>
        <taxon>Paracoccaceae</taxon>
        <taxon>Pseudooceanicola</taxon>
    </lineage>
</organism>
<dbReference type="InterPro" id="IPR036890">
    <property type="entry name" value="HATPase_C_sf"/>
</dbReference>
<dbReference type="PANTHER" id="PTHR43065:SF42">
    <property type="entry name" value="TWO-COMPONENT SENSOR PPRA"/>
    <property type="match status" value="1"/>
</dbReference>
<feature type="transmembrane region" description="Helical" evidence="5">
    <location>
        <begin position="20"/>
        <end position="39"/>
    </location>
</feature>